<evidence type="ECO:0000313" key="2">
    <source>
        <dbReference type="EMBL" id="KAK4642844.1"/>
    </source>
</evidence>
<dbReference type="Pfam" id="PF06985">
    <property type="entry name" value="HET"/>
    <property type="match status" value="1"/>
</dbReference>
<protein>
    <recommendedName>
        <fullName evidence="1">Heterokaryon incompatibility domain-containing protein</fullName>
    </recommendedName>
</protein>
<evidence type="ECO:0000259" key="1">
    <source>
        <dbReference type="Pfam" id="PF06985"/>
    </source>
</evidence>
<dbReference type="InterPro" id="IPR052895">
    <property type="entry name" value="HetReg/Transcr_Mod"/>
</dbReference>
<dbReference type="PANTHER" id="PTHR24148">
    <property type="entry name" value="ANKYRIN REPEAT DOMAIN-CONTAINING PROTEIN 39 HOMOLOG-RELATED"/>
    <property type="match status" value="1"/>
</dbReference>
<evidence type="ECO:0000313" key="3">
    <source>
        <dbReference type="Proteomes" id="UP001322138"/>
    </source>
</evidence>
<dbReference type="EMBL" id="JAFFGZ010000006">
    <property type="protein sequence ID" value="KAK4642844.1"/>
    <property type="molecule type" value="Genomic_DNA"/>
</dbReference>
<organism evidence="2 3">
    <name type="scientific">Podospora bellae-mahoneyi</name>
    <dbReference type="NCBI Taxonomy" id="2093777"/>
    <lineage>
        <taxon>Eukaryota</taxon>
        <taxon>Fungi</taxon>
        <taxon>Dikarya</taxon>
        <taxon>Ascomycota</taxon>
        <taxon>Pezizomycotina</taxon>
        <taxon>Sordariomycetes</taxon>
        <taxon>Sordariomycetidae</taxon>
        <taxon>Sordariales</taxon>
        <taxon>Podosporaceae</taxon>
        <taxon>Podospora</taxon>
    </lineage>
</organism>
<proteinExistence type="predicted"/>
<name>A0ABR0FGB7_9PEZI</name>
<comment type="caution">
    <text evidence="2">The sequence shown here is derived from an EMBL/GenBank/DDBJ whole genome shotgun (WGS) entry which is preliminary data.</text>
</comment>
<keyword evidence="3" id="KW-1185">Reference proteome</keyword>
<feature type="domain" description="Heterokaryon incompatibility" evidence="1">
    <location>
        <begin position="48"/>
        <end position="154"/>
    </location>
</feature>
<dbReference type="GeneID" id="87897877"/>
<dbReference type="Pfam" id="PF26639">
    <property type="entry name" value="Het-6_barrel"/>
    <property type="match status" value="1"/>
</dbReference>
<accession>A0ABR0FGB7</accession>
<reference evidence="2 3" key="1">
    <citation type="journal article" date="2023" name="bioRxiv">
        <title>High-quality genome assemblies of four members of thePodospora anserinaspecies complex.</title>
        <authorList>
            <person name="Ament-Velasquez S.L."/>
            <person name="Vogan A.A."/>
            <person name="Wallerman O."/>
            <person name="Hartmann F."/>
            <person name="Gautier V."/>
            <person name="Silar P."/>
            <person name="Giraud T."/>
            <person name="Johannesson H."/>
        </authorList>
    </citation>
    <scope>NUCLEOTIDE SEQUENCE [LARGE SCALE GENOMIC DNA]</scope>
    <source>
        <strain evidence="2 3">CBS 112042</strain>
    </source>
</reference>
<gene>
    <name evidence="2" type="ORF">QC761_401120</name>
</gene>
<dbReference type="InterPro" id="IPR010730">
    <property type="entry name" value="HET"/>
</dbReference>
<sequence length="728" mass="82054">MMSSSKLQYEHLDQQDHSIRLLRLLPGRWLDNIYCELQTVSLDDNPAYHALSYVWGNPQDTGLITVEGSPFQATKNLITALRRLRSSIDVKVFWVDAVCINQLDTNEKTNQLGLMARIYKSAADVQVFLGESGVLDLIPHEQQVLWEDPPRTHWVRDATMLIHTEHPPHKDGLDSRGVIIDWGTYLRLPSSPEQPGYKPASREVPMWAILDPSNGLNAADQHRVDQFFARQQDPMHGRDEEMPPLETLRHNQCGAFAMMKMLSNGRCLKVCCQGLLDSSAWQGALNVIAHLVSLPWWSRAWVLQEAILPQRDVLAIYGEIVVPMGLIEDSGAVLPRHYARGDCCKRFWNSLPQAQKATLEMFANTMGQLEGIRQTLNMLKMKQIEMLKYLIDKTRFKEATDPRDKIYGLLGLLSNCDEPIDLIPDYHLSANDLYTKVAMQMISYTRSLSILHHHEFRSSPLCSELPSWVPCWGPTYGSLTPFQIGERAANFLACPPGPGRIPHLAIDTPYPNALVVQGRFISKVSAVTTPASKETTSLFIDLLTFLQTFFDIDPFSLHPITQEPEEDALARTLLSDQVFEVRYEFKAGQVVFSRAYAGDIQMFRLARQILMAQKMGQTLVLTLPNGTVMDDQAKAHVVMHAEENFWCANEGRVFFRTEEGHFVSGPMETNVGDEVWVVLGSLVPLVLRRATEGEDGRRLVGYAYVHGIMDGEAAPGVNGEGKREVYLV</sequence>
<dbReference type="PANTHER" id="PTHR24148:SF82">
    <property type="entry name" value="HETEROKARYON INCOMPATIBILITY DOMAIN-CONTAINING PROTEIN"/>
    <property type="match status" value="1"/>
</dbReference>
<dbReference type="Proteomes" id="UP001322138">
    <property type="component" value="Unassembled WGS sequence"/>
</dbReference>
<dbReference type="RefSeq" id="XP_062731820.1">
    <property type="nucleotide sequence ID" value="XM_062878395.1"/>
</dbReference>